<comment type="caution">
    <text evidence="2">The sequence shown here is derived from an EMBL/GenBank/DDBJ whole genome shotgun (WGS) entry which is preliminary data.</text>
</comment>
<protein>
    <submittedName>
        <fullName evidence="2">Helix-turn-helix domain-containing protein</fullName>
    </submittedName>
</protein>
<dbReference type="EMBL" id="JBHLTC010000003">
    <property type="protein sequence ID" value="MFC0623215.1"/>
    <property type="molecule type" value="Genomic_DNA"/>
</dbReference>
<organism evidence="2 3">
    <name type="scientific">Kribbella deserti</name>
    <dbReference type="NCBI Taxonomy" id="1926257"/>
    <lineage>
        <taxon>Bacteria</taxon>
        <taxon>Bacillati</taxon>
        <taxon>Actinomycetota</taxon>
        <taxon>Actinomycetes</taxon>
        <taxon>Propionibacteriales</taxon>
        <taxon>Kribbellaceae</taxon>
        <taxon>Kribbella</taxon>
    </lineage>
</organism>
<name>A0ABV6QF91_9ACTN</name>
<gene>
    <name evidence="2" type="ORF">ACFFGN_04030</name>
</gene>
<evidence type="ECO:0000313" key="3">
    <source>
        <dbReference type="Proteomes" id="UP001589890"/>
    </source>
</evidence>
<evidence type="ECO:0000259" key="1">
    <source>
        <dbReference type="Pfam" id="PF12728"/>
    </source>
</evidence>
<dbReference type="Proteomes" id="UP001589890">
    <property type="component" value="Unassembled WGS sequence"/>
</dbReference>
<dbReference type="Pfam" id="PF12728">
    <property type="entry name" value="HTH_17"/>
    <property type="match status" value="1"/>
</dbReference>
<dbReference type="NCBIfam" id="TIGR01764">
    <property type="entry name" value="excise"/>
    <property type="match status" value="1"/>
</dbReference>
<feature type="domain" description="Helix-turn-helix" evidence="1">
    <location>
        <begin position="11"/>
        <end position="55"/>
    </location>
</feature>
<keyword evidence="3" id="KW-1185">Reference proteome</keyword>
<dbReference type="InterPro" id="IPR010093">
    <property type="entry name" value="SinI_DNA-bd"/>
</dbReference>
<evidence type="ECO:0000313" key="2">
    <source>
        <dbReference type="EMBL" id="MFC0623215.1"/>
    </source>
</evidence>
<dbReference type="SUPFAM" id="SSF46955">
    <property type="entry name" value="Putative DNA-binding domain"/>
    <property type="match status" value="1"/>
</dbReference>
<sequence>MNTPEVYQRLFLKVSEVAKLLRADPRTVRRGIEEGVIPAVRIGSTIRIPTEAFLNLLGEVPAQMRESALDTRAFISAVPPTAKEEGSARVHGTAPPAA</sequence>
<reference evidence="2 3" key="1">
    <citation type="submission" date="2024-09" db="EMBL/GenBank/DDBJ databases">
        <authorList>
            <person name="Sun Q."/>
            <person name="Mori K."/>
        </authorList>
    </citation>
    <scope>NUCLEOTIDE SEQUENCE [LARGE SCALE GENOMIC DNA]</scope>
    <source>
        <strain evidence="2 3">CGMCC 1.15906</strain>
    </source>
</reference>
<dbReference type="InterPro" id="IPR009061">
    <property type="entry name" value="DNA-bd_dom_put_sf"/>
</dbReference>
<proteinExistence type="predicted"/>
<dbReference type="InterPro" id="IPR041657">
    <property type="entry name" value="HTH_17"/>
</dbReference>
<dbReference type="RefSeq" id="WP_380043911.1">
    <property type="nucleotide sequence ID" value="NZ_JBHLTC010000003.1"/>
</dbReference>
<accession>A0ABV6QF91</accession>